<evidence type="ECO:0000313" key="2">
    <source>
        <dbReference type="Proteomes" id="UP000825381"/>
    </source>
</evidence>
<keyword evidence="2" id="KW-1185">Reference proteome</keyword>
<sequence>MNQFDKYENFLPLVTLDLSYKGIRDKIHIIFVCFAHSSRPIDPDFPLGESMGNYTFKIEENNLYKPIFSKNALNIDNKYLNHFELIQIEYSKLKKMNKDILHTITTPNKPEWWQNDQTPLNSIGKEFKFVCQLEMDKIFGDHALMCTYIFYDEHDREVKYIHQLD</sequence>
<dbReference type="EMBL" id="CP080429">
    <property type="protein sequence ID" value="QYJ69092.1"/>
    <property type="molecule type" value="Genomic_DNA"/>
</dbReference>
<protein>
    <submittedName>
        <fullName evidence="1">Uncharacterized protein</fullName>
    </submittedName>
</protein>
<evidence type="ECO:0000313" key="1">
    <source>
        <dbReference type="EMBL" id="QYJ69092.1"/>
    </source>
</evidence>
<proteinExistence type="predicted"/>
<gene>
    <name evidence="1" type="ORF">K1I41_04170</name>
</gene>
<organism evidence="1 2">
    <name type="scientific">Flavobacterium litorale</name>
    <dbReference type="NCBI Taxonomy" id="2856519"/>
    <lineage>
        <taxon>Bacteria</taxon>
        <taxon>Pseudomonadati</taxon>
        <taxon>Bacteroidota</taxon>
        <taxon>Flavobacteriia</taxon>
        <taxon>Flavobacteriales</taxon>
        <taxon>Flavobacteriaceae</taxon>
        <taxon>Flavobacterium</taxon>
    </lineage>
</organism>
<reference evidence="1 2" key="1">
    <citation type="submission" date="2021-07" db="EMBL/GenBank/DDBJ databases">
        <title>Flavobacterium WSW3-B6 sp.nov, isolated from seaweed.</title>
        <authorList>
            <person name="Muhammad N."/>
            <person name="Ho H."/>
            <person name="Lee Y.-J."/>
            <person name="Nguyen T."/>
            <person name="Ho J."/>
            <person name="Kim S.-G."/>
        </authorList>
    </citation>
    <scope>NUCLEOTIDE SEQUENCE [LARGE SCALE GENOMIC DNA]</scope>
    <source>
        <strain evidence="1 2">WSW3-B6</strain>
    </source>
</reference>
<accession>A0ABX8V998</accession>
<dbReference type="Proteomes" id="UP000825381">
    <property type="component" value="Chromosome"/>
</dbReference>
<name>A0ABX8V998_9FLAO</name>
<dbReference type="RefSeq" id="WP_220641427.1">
    <property type="nucleotide sequence ID" value="NZ_CP080429.1"/>
</dbReference>